<dbReference type="Pfam" id="PF00561">
    <property type="entry name" value="Abhydrolase_1"/>
    <property type="match status" value="1"/>
</dbReference>
<sequence>MAAARNAVRRIGVLQGALVKRQTYRGRVESRRHQNTYDGRWPPDHGVGIDNVEAQVAQARPDPSATAPLYRELNTASLVNLQTNTLARQGYDMTQRGLMSQKVEVNGASIHYISSGIGDHALLLLPGALGCAVTDFSPQVEHLDKAKFTVIAWDPRGYGNSRPPDRDWPLTFLSRDADDAAGMMEKLGYSSYSLLGWSDGGNTAMIMAARYPERIRKLVMWGSNCFTTEKDMECIKAVRDLSKWSDRMKQPFIHVYGEEYFKAQWEAWYQAYSDYFYKNKGDICRDELKNITSPTLIVHGDKDPMLDPVHPVYLHENIQNSRLVRWPEGKHNIHLRYFEDFNKLVTDFLLEQ</sequence>
<accession>A0A1S3JMT8</accession>
<dbReference type="GeneID" id="106174434"/>
<dbReference type="SUPFAM" id="SSF53474">
    <property type="entry name" value="alpha/beta-Hydrolases"/>
    <property type="match status" value="1"/>
</dbReference>
<dbReference type="Gene3D" id="3.40.50.1820">
    <property type="entry name" value="alpha/beta hydrolase"/>
    <property type="match status" value="1"/>
</dbReference>
<dbReference type="GO" id="GO:0017171">
    <property type="term" value="F:serine hydrolase activity"/>
    <property type="evidence" value="ECO:0007669"/>
    <property type="project" value="TreeGrafter"/>
</dbReference>
<dbReference type="AlphaFoldDB" id="A0A1S3JMT8"/>
<dbReference type="OrthoDB" id="10028263at2759"/>
<feature type="domain" description="AB hydrolase-1" evidence="1">
    <location>
        <begin position="121"/>
        <end position="250"/>
    </location>
</feature>
<dbReference type="PANTHER" id="PTHR46331">
    <property type="entry name" value="VALACYCLOVIR HYDROLASE"/>
    <property type="match status" value="1"/>
</dbReference>
<organism evidence="2 4">
    <name type="scientific">Lingula anatina</name>
    <name type="common">Brachiopod</name>
    <name type="synonym">Lingula unguis</name>
    <dbReference type="NCBI Taxonomy" id="7574"/>
    <lineage>
        <taxon>Eukaryota</taxon>
        <taxon>Metazoa</taxon>
        <taxon>Spiralia</taxon>
        <taxon>Lophotrochozoa</taxon>
        <taxon>Brachiopoda</taxon>
        <taxon>Linguliformea</taxon>
        <taxon>Lingulata</taxon>
        <taxon>Lingulida</taxon>
        <taxon>Linguloidea</taxon>
        <taxon>Lingulidae</taxon>
        <taxon>Lingula</taxon>
    </lineage>
</organism>
<dbReference type="InterPro" id="IPR029058">
    <property type="entry name" value="AB_hydrolase_fold"/>
</dbReference>
<evidence type="ECO:0000313" key="3">
    <source>
        <dbReference type="RefSeq" id="XP_013411450.1"/>
    </source>
</evidence>
<keyword evidence="3 4" id="KW-0378">Hydrolase</keyword>
<evidence type="ECO:0000313" key="2">
    <source>
        <dbReference type="Proteomes" id="UP000085678"/>
    </source>
</evidence>
<dbReference type="STRING" id="7574.A0A1S3JMT8"/>
<evidence type="ECO:0000259" key="1">
    <source>
        <dbReference type="Pfam" id="PF00561"/>
    </source>
</evidence>
<name>A0A1S3JMT8_LINAN</name>
<keyword evidence="2" id="KW-1185">Reference proteome</keyword>
<dbReference type="InterPro" id="IPR000073">
    <property type="entry name" value="AB_hydrolase_1"/>
</dbReference>
<dbReference type="RefSeq" id="XP_013411451.1">
    <property type="nucleotide sequence ID" value="XM_013555997.2"/>
</dbReference>
<dbReference type="RefSeq" id="XP_013411450.1">
    <property type="nucleotide sequence ID" value="XM_013555996.2"/>
</dbReference>
<gene>
    <name evidence="3 4" type="primary">LOC106174434</name>
</gene>
<evidence type="ECO:0000313" key="4">
    <source>
        <dbReference type="RefSeq" id="XP_013411451.1"/>
    </source>
</evidence>
<dbReference type="PRINTS" id="PR00111">
    <property type="entry name" value="ABHYDROLASE"/>
</dbReference>
<reference evidence="3 4" key="1">
    <citation type="submission" date="2025-04" db="UniProtKB">
        <authorList>
            <consortium name="RefSeq"/>
        </authorList>
    </citation>
    <scope>IDENTIFICATION</scope>
    <source>
        <tissue evidence="3 4">Gonads</tissue>
    </source>
</reference>
<dbReference type="PANTHER" id="PTHR46331:SF2">
    <property type="entry name" value="VALACYCLOVIR HYDROLASE"/>
    <property type="match status" value="1"/>
</dbReference>
<dbReference type="Proteomes" id="UP000085678">
    <property type="component" value="Unplaced"/>
</dbReference>
<proteinExistence type="predicted"/>
<dbReference type="KEGG" id="lak:106174434"/>
<protein>
    <submittedName>
        <fullName evidence="3 4">Valacyclovir hydrolase isoform X1</fullName>
    </submittedName>
</protein>